<dbReference type="Pfam" id="PF26632">
    <property type="entry name" value="DUF8205"/>
    <property type="match status" value="1"/>
</dbReference>
<dbReference type="InParanoid" id="A0A409W9H6"/>
<dbReference type="PANTHER" id="PTHR10237">
    <property type="entry name" value="DEFORMED EPIDERMAL AUTOREGULATORY FACTOR 1 HOMOLOG SUPPRESSIN"/>
    <property type="match status" value="1"/>
</dbReference>
<dbReference type="GO" id="GO:0005634">
    <property type="term" value="C:nucleus"/>
    <property type="evidence" value="ECO:0007669"/>
    <property type="project" value="TreeGrafter"/>
</dbReference>
<dbReference type="PROSITE" id="PS50865">
    <property type="entry name" value="ZF_MYND_2"/>
    <property type="match status" value="1"/>
</dbReference>
<dbReference type="InterPro" id="IPR024119">
    <property type="entry name" value="TF_DEAF-1"/>
</dbReference>
<evidence type="ECO:0000259" key="5">
    <source>
        <dbReference type="PROSITE" id="PS50865"/>
    </source>
</evidence>
<evidence type="ECO:0000256" key="4">
    <source>
        <dbReference type="PROSITE-ProRule" id="PRU00134"/>
    </source>
</evidence>
<comment type="caution">
    <text evidence="6">The sequence shown here is derived from an EMBL/GenBank/DDBJ whole genome shotgun (WGS) entry which is preliminary data.</text>
</comment>
<dbReference type="Pfam" id="PF01753">
    <property type="entry name" value="zf-MYND"/>
    <property type="match status" value="1"/>
</dbReference>
<dbReference type="EMBL" id="NHYE01005283">
    <property type="protein sequence ID" value="PPQ75167.1"/>
    <property type="molecule type" value="Genomic_DNA"/>
</dbReference>
<dbReference type="SUPFAM" id="SSF144232">
    <property type="entry name" value="HIT/MYND zinc finger-like"/>
    <property type="match status" value="1"/>
</dbReference>
<gene>
    <name evidence="6" type="ORF">CVT26_008697</name>
</gene>
<accession>A0A409W9H6</accession>
<dbReference type="AlphaFoldDB" id="A0A409W9H6"/>
<dbReference type="InterPro" id="IPR002893">
    <property type="entry name" value="Znf_MYND"/>
</dbReference>
<dbReference type="GO" id="GO:0000981">
    <property type="term" value="F:DNA-binding transcription factor activity, RNA polymerase II-specific"/>
    <property type="evidence" value="ECO:0007669"/>
    <property type="project" value="TreeGrafter"/>
</dbReference>
<evidence type="ECO:0000256" key="2">
    <source>
        <dbReference type="ARBA" id="ARBA00022771"/>
    </source>
</evidence>
<evidence type="ECO:0000313" key="6">
    <source>
        <dbReference type="EMBL" id="PPQ75167.1"/>
    </source>
</evidence>
<evidence type="ECO:0000313" key="7">
    <source>
        <dbReference type="Proteomes" id="UP000284706"/>
    </source>
</evidence>
<dbReference type="OrthoDB" id="9922773at2759"/>
<evidence type="ECO:0000256" key="3">
    <source>
        <dbReference type="ARBA" id="ARBA00022833"/>
    </source>
</evidence>
<dbReference type="Gene3D" id="6.10.140.2220">
    <property type="match status" value="1"/>
</dbReference>
<proteinExistence type="predicted"/>
<keyword evidence="7" id="KW-1185">Reference proteome</keyword>
<dbReference type="GO" id="GO:0008270">
    <property type="term" value="F:zinc ion binding"/>
    <property type="evidence" value="ECO:0007669"/>
    <property type="project" value="UniProtKB-KW"/>
</dbReference>
<sequence>MPITDYFQYDAKQEAEPQRVKPRFRHCYMCKQPNDSVKLCAKCKSIGYCSRECQKKDWSEHKNNCNRAAEMGLASMCKFMGRLYDDDSLVTLLEIAILHKLQSLKLELSTESAFTVIIVVGIEPVDIQHFGALKTSIDFVEGASCPLGMLQVLSLVVSPEPPIIISTNASLSRMQNAIEMNAIARVPVINAVLSYFRPKIDSGFDNYTSPRPIPVAGLCGLSLRFTKTLTIPDISGSGPGVVKPLTTDTCLELINMNIRRDLENRYRLRKRMQREDMKMIHMATNAKCPGGRLDPYGAQWVEKIFREDIYDAIPETGGARSLSQTIRSLGLTKIADSFFRGKK</sequence>
<organism evidence="6 7">
    <name type="scientific">Gymnopilus dilepis</name>
    <dbReference type="NCBI Taxonomy" id="231916"/>
    <lineage>
        <taxon>Eukaryota</taxon>
        <taxon>Fungi</taxon>
        <taxon>Dikarya</taxon>
        <taxon>Basidiomycota</taxon>
        <taxon>Agaricomycotina</taxon>
        <taxon>Agaricomycetes</taxon>
        <taxon>Agaricomycetidae</taxon>
        <taxon>Agaricales</taxon>
        <taxon>Agaricineae</taxon>
        <taxon>Hymenogastraceae</taxon>
        <taxon>Gymnopilus</taxon>
    </lineage>
</organism>
<dbReference type="InterPro" id="IPR058518">
    <property type="entry name" value="DUF8205"/>
</dbReference>
<dbReference type="Proteomes" id="UP000284706">
    <property type="component" value="Unassembled WGS sequence"/>
</dbReference>
<keyword evidence="3" id="KW-0862">Zinc</keyword>
<dbReference type="PANTHER" id="PTHR10237:SF14">
    <property type="entry name" value="MYND-TYPE DOMAIN-CONTAINING PROTEIN"/>
    <property type="match status" value="1"/>
</dbReference>
<keyword evidence="2 4" id="KW-0863">Zinc-finger</keyword>
<name>A0A409W9H6_9AGAR</name>
<feature type="domain" description="MYND-type" evidence="5">
    <location>
        <begin position="27"/>
        <end position="65"/>
    </location>
</feature>
<protein>
    <recommendedName>
        <fullName evidence="5">MYND-type domain-containing protein</fullName>
    </recommendedName>
</protein>
<evidence type="ECO:0000256" key="1">
    <source>
        <dbReference type="ARBA" id="ARBA00022723"/>
    </source>
</evidence>
<keyword evidence="1" id="KW-0479">Metal-binding</keyword>
<reference evidence="6 7" key="1">
    <citation type="journal article" date="2018" name="Evol. Lett.">
        <title>Horizontal gene cluster transfer increased hallucinogenic mushroom diversity.</title>
        <authorList>
            <person name="Reynolds H.T."/>
            <person name="Vijayakumar V."/>
            <person name="Gluck-Thaler E."/>
            <person name="Korotkin H.B."/>
            <person name="Matheny P.B."/>
            <person name="Slot J.C."/>
        </authorList>
    </citation>
    <scope>NUCLEOTIDE SEQUENCE [LARGE SCALE GENOMIC DNA]</scope>
    <source>
        <strain evidence="6 7">SRW20</strain>
    </source>
</reference>
<dbReference type="STRING" id="231916.A0A409W9H6"/>